<dbReference type="AlphaFoldDB" id="A0A132NNZ2"/>
<protein>
    <submittedName>
        <fullName evidence="1">Uncharacterized protein</fullName>
    </submittedName>
</protein>
<comment type="caution">
    <text evidence="1">The sequence shown here is derived from an EMBL/GenBank/DDBJ whole genome shotgun (WGS) entry which is preliminary data.</text>
</comment>
<dbReference type="Gene3D" id="3.60.10.10">
    <property type="entry name" value="Endonuclease/exonuclease/phosphatase"/>
    <property type="match status" value="1"/>
</dbReference>
<name>A0A132NNZ2_GIAIN</name>
<dbReference type="EMBL" id="JXTI01000154">
    <property type="protein sequence ID" value="KWX11809.1"/>
    <property type="molecule type" value="Genomic_DNA"/>
</dbReference>
<dbReference type="InterPro" id="IPR036691">
    <property type="entry name" value="Endo/exonu/phosph_ase_sf"/>
</dbReference>
<proteinExistence type="predicted"/>
<gene>
    <name evidence="1" type="ORF">QR46_4212</name>
</gene>
<accession>A0A132NNZ2</accession>
<dbReference type="OrthoDB" id="10249803at2759"/>
<dbReference type="Proteomes" id="UP000070089">
    <property type="component" value="Unassembled WGS sequence"/>
</dbReference>
<evidence type="ECO:0000313" key="1">
    <source>
        <dbReference type="EMBL" id="KWX11809.1"/>
    </source>
</evidence>
<dbReference type="VEuPathDB" id="GiardiaDB:QR46_4212"/>
<sequence>MASLKTVPELAAAIGLPPSLVFSPVAGYQTDALIKDHFADKSTLLQTDAFCSVILADQALNIEYTELGSNHFVGVPLPDLFTLALNPHMPQDKRTEMSLVPGMPSYAIFSSIDGKRLTHRANQKDLLLRQPIPKLAVHFHPNTYLPVYLKSDQMHASHINLNYLNFRSAPFNVLPLFDLQAFVHPILLFADQFNYYVAFSEDFATYYDMCVQQIDIPCLTDPICVPEMDDDTIVIDCSKVGRLISRLYVKGFSIYKDHKWARFCDIITFFHYVNGIVDALPEYFPAHTTQLDQASAVNIQNLAASTSHMALIIEDGEDPLEMVSILQETFGAQLRFKPDFYLSDSILGSEDLVSFLLPDMVYSPLTHEYLYLPELIGSEEGAVSEDDGPTGLALSKASKNLGPDHSHNPIPITRICSSSLAHITGVSEGATLSASTNITTGSILDRLRQRYAKNDVKLVSEIRERLFGFSETRWNVFKTEAKQAWMMPNRSTALASLNLRAFATAAPVLTKDYVRILNWSPGYHAQELVPSSLASQKNARSSWLALRMRSFAKYLLEVSPDVVTFQKSDFAEFLDAYLYENEVSKYVFIHTRVCPQWPFVTLDKSYVATFFSADLGKSVRNTQKCPFDGHYTTETSTIAFNSEKYELVSYDNIYLSNVLSVSWLNEASPAIWKRFLSENTATICLLKHTKIESTYLVILSIACAWDSDPVTTIQILYSEYYFYRFIQKQVADGRLNLARDSVLYVLAGQVCGGTEEPSYRMLTGGNRWTSVGSDLASLEVSYNIVRQVLKRYDEQHKVLTEGADVLHNDRSYESLFAAIVHEKDLLDLICRTSNLVRTWIPVPYSDTQVGVRPEASVLWDSESYNFYLAAAEEDQTASAKLAVFGVL</sequence>
<evidence type="ECO:0000313" key="2">
    <source>
        <dbReference type="Proteomes" id="UP000070089"/>
    </source>
</evidence>
<organism evidence="1 2">
    <name type="scientific">Giardia duodenalis assemblage B</name>
    <dbReference type="NCBI Taxonomy" id="1394984"/>
    <lineage>
        <taxon>Eukaryota</taxon>
        <taxon>Metamonada</taxon>
        <taxon>Diplomonadida</taxon>
        <taxon>Hexamitidae</taxon>
        <taxon>Giardiinae</taxon>
        <taxon>Giardia</taxon>
    </lineage>
</organism>
<reference evidence="1 2" key="1">
    <citation type="journal article" date="2015" name="Mol. Biochem. Parasitol.">
        <title>Identification of polymorphic genes for use in assemblage B genotyping assays through comparative genomics of multiple assemblage B Giardia duodenalis isolates.</title>
        <authorList>
            <person name="Wielinga C."/>
            <person name="Thompson R.C."/>
            <person name="Monis P."/>
            <person name="Ryan U."/>
        </authorList>
    </citation>
    <scope>NUCLEOTIDE SEQUENCE [LARGE SCALE GENOMIC DNA]</scope>
    <source>
        <strain evidence="1 2">BAH15c1</strain>
    </source>
</reference>